<evidence type="ECO:0000256" key="6">
    <source>
        <dbReference type="ARBA" id="ARBA00023014"/>
    </source>
</evidence>
<dbReference type="KEGG" id="caby:Cabys_554"/>
<organism evidence="8 9">
    <name type="scientific">Caldithrix abyssi DSM 13497</name>
    <dbReference type="NCBI Taxonomy" id="880073"/>
    <lineage>
        <taxon>Bacteria</taxon>
        <taxon>Pseudomonadati</taxon>
        <taxon>Calditrichota</taxon>
        <taxon>Calditrichia</taxon>
        <taxon>Calditrichales</taxon>
        <taxon>Calditrichaceae</taxon>
        <taxon>Caldithrix</taxon>
    </lineage>
</organism>
<dbReference type="InterPro" id="IPR050377">
    <property type="entry name" value="Radical_SAM_PqqE_MftC-like"/>
</dbReference>
<evidence type="ECO:0000313" key="8">
    <source>
        <dbReference type="EMBL" id="APF17305.1"/>
    </source>
</evidence>
<keyword evidence="4" id="KW-0479">Metal-binding</keyword>
<dbReference type="AlphaFoldDB" id="A0A1J1C4U0"/>
<evidence type="ECO:0000259" key="7">
    <source>
        <dbReference type="PROSITE" id="PS51918"/>
    </source>
</evidence>
<dbReference type="PANTHER" id="PTHR11228:SF7">
    <property type="entry name" value="PQQA PEPTIDE CYCLASE"/>
    <property type="match status" value="1"/>
</dbReference>
<evidence type="ECO:0000256" key="1">
    <source>
        <dbReference type="ARBA" id="ARBA00001966"/>
    </source>
</evidence>
<dbReference type="InterPro" id="IPR058240">
    <property type="entry name" value="rSAM_sf"/>
</dbReference>
<protein>
    <submittedName>
        <fullName evidence="8">Radical SAM additional 4Fe4S-binding SPASM domain-containing protein</fullName>
    </submittedName>
</protein>
<comment type="cofactor">
    <cofactor evidence="1">
        <name>[4Fe-4S] cluster</name>
        <dbReference type="ChEBI" id="CHEBI:49883"/>
    </cofactor>
</comment>
<dbReference type="InterPro" id="IPR034391">
    <property type="entry name" value="AdoMet-like_SPASM_containing"/>
</dbReference>
<dbReference type="GO" id="GO:0003824">
    <property type="term" value="F:catalytic activity"/>
    <property type="evidence" value="ECO:0007669"/>
    <property type="project" value="InterPro"/>
</dbReference>
<dbReference type="EMBL" id="CP018099">
    <property type="protein sequence ID" value="APF17305.1"/>
    <property type="molecule type" value="Genomic_DNA"/>
</dbReference>
<dbReference type="Gene3D" id="3.20.20.70">
    <property type="entry name" value="Aldolase class I"/>
    <property type="match status" value="1"/>
</dbReference>
<dbReference type="Proteomes" id="UP000183868">
    <property type="component" value="Chromosome"/>
</dbReference>
<dbReference type="InterPro" id="IPR023885">
    <property type="entry name" value="4Fe4S-binding_SPASM_dom"/>
</dbReference>
<accession>A0A1J1C4U0</accession>
<evidence type="ECO:0000256" key="5">
    <source>
        <dbReference type="ARBA" id="ARBA00023004"/>
    </source>
</evidence>
<dbReference type="Pfam" id="PF13186">
    <property type="entry name" value="SPASM"/>
    <property type="match status" value="1"/>
</dbReference>
<dbReference type="CDD" id="cd01335">
    <property type="entry name" value="Radical_SAM"/>
    <property type="match status" value="1"/>
</dbReference>
<keyword evidence="5" id="KW-0408">Iron</keyword>
<dbReference type="OrthoDB" id="9805809at2"/>
<reference evidence="8 9" key="1">
    <citation type="submission" date="2016-11" db="EMBL/GenBank/DDBJ databases">
        <title>Genomic analysis of Caldithrix abyssi and proposal of a novel bacterial phylum Caldithrichaeota.</title>
        <authorList>
            <person name="Kublanov I."/>
            <person name="Sigalova O."/>
            <person name="Gavrilov S."/>
            <person name="Lebedinsky A."/>
            <person name="Ivanova N."/>
            <person name="Daum C."/>
            <person name="Reddy T."/>
            <person name="Klenk H.P."/>
            <person name="Goker M."/>
            <person name="Reva O."/>
            <person name="Miroshnichenko M."/>
            <person name="Kyprides N."/>
            <person name="Woyke T."/>
            <person name="Gelfand M."/>
        </authorList>
    </citation>
    <scope>NUCLEOTIDE SEQUENCE [LARGE SCALE GENOMIC DNA]</scope>
    <source>
        <strain evidence="8 9">LF13</strain>
    </source>
</reference>
<dbReference type="Pfam" id="PF04055">
    <property type="entry name" value="Radical_SAM"/>
    <property type="match status" value="1"/>
</dbReference>
<evidence type="ECO:0000256" key="3">
    <source>
        <dbReference type="ARBA" id="ARBA00022691"/>
    </source>
</evidence>
<sequence>MFMQLMPNELALGRLIGSLNFRRAKNLLLTGSSFFLSALSGKTFVWGRPAILTIEPTNLCNLHCPLCTTGSGDMKRVQGRMSLETFQRIIELFGDDIFFLLLYHQGEPYLNRHFLDFVRLAKTKNIYCTTSTNGHYFDEDTIHATIDSGLDSMIVSLDGVTQQTYERYRVNGKLQKVVQGVRRFMEIKKQRGVRHPLIALQFLVMKHNEHELPAVRKLAKELGVDRLLIKNIEVHSVEEARQWLPQEDKFRRYNFDGKQLRVKNANKKSCPRPWLSTLINWDGGLVPCCFDKNGEFEMGNIHQAQDFDRLWLNEKFQSFRHRLNTNRQSIDMCRNCNQGFGSFIPQFKLFGARSSRRQKNI</sequence>
<dbReference type="SFLD" id="SFLDG01387">
    <property type="entry name" value="BtrN-like_SPASM_domain_contain"/>
    <property type="match status" value="1"/>
</dbReference>
<keyword evidence="6" id="KW-0411">Iron-sulfur</keyword>
<keyword evidence="2" id="KW-0004">4Fe-4S</keyword>
<gene>
    <name evidence="8" type="ORF">Cabys_554</name>
</gene>
<proteinExistence type="predicted"/>
<dbReference type="InterPro" id="IPR007197">
    <property type="entry name" value="rSAM"/>
</dbReference>
<dbReference type="PROSITE" id="PS51918">
    <property type="entry name" value="RADICAL_SAM"/>
    <property type="match status" value="1"/>
</dbReference>
<evidence type="ECO:0000256" key="4">
    <source>
        <dbReference type="ARBA" id="ARBA00022723"/>
    </source>
</evidence>
<dbReference type="GO" id="GO:0046872">
    <property type="term" value="F:metal ion binding"/>
    <property type="evidence" value="ECO:0007669"/>
    <property type="project" value="UniProtKB-KW"/>
</dbReference>
<dbReference type="SFLD" id="SFLDG01067">
    <property type="entry name" value="SPASM/twitch_domain_containing"/>
    <property type="match status" value="1"/>
</dbReference>
<keyword evidence="3" id="KW-0949">S-adenosyl-L-methionine</keyword>
<feature type="domain" description="Radical SAM core" evidence="7">
    <location>
        <begin position="46"/>
        <end position="271"/>
    </location>
</feature>
<dbReference type="SUPFAM" id="SSF102114">
    <property type="entry name" value="Radical SAM enzymes"/>
    <property type="match status" value="1"/>
</dbReference>
<dbReference type="PANTHER" id="PTHR11228">
    <property type="entry name" value="RADICAL SAM DOMAIN PROTEIN"/>
    <property type="match status" value="1"/>
</dbReference>
<dbReference type="RefSeq" id="WP_081475048.1">
    <property type="nucleotide sequence ID" value="NZ_CM001402.1"/>
</dbReference>
<dbReference type="SFLD" id="SFLDS00029">
    <property type="entry name" value="Radical_SAM"/>
    <property type="match status" value="1"/>
</dbReference>
<name>A0A1J1C4U0_CALAY</name>
<evidence type="ECO:0000313" key="9">
    <source>
        <dbReference type="Proteomes" id="UP000183868"/>
    </source>
</evidence>
<dbReference type="InterPro" id="IPR013785">
    <property type="entry name" value="Aldolase_TIM"/>
</dbReference>
<evidence type="ECO:0000256" key="2">
    <source>
        <dbReference type="ARBA" id="ARBA00022485"/>
    </source>
</evidence>
<dbReference type="GO" id="GO:0051536">
    <property type="term" value="F:iron-sulfur cluster binding"/>
    <property type="evidence" value="ECO:0007669"/>
    <property type="project" value="UniProtKB-KW"/>
</dbReference>